<keyword evidence="2 3" id="KW-0690">Ribosome biogenesis</keyword>
<evidence type="ECO:0000313" key="8">
    <source>
        <dbReference type="Proteomes" id="UP001161064"/>
    </source>
</evidence>
<evidence type="ECO:0000313" key="7">
    <source>
        <dbReference type="EMBL" id="GIU67013.1"/>
    </source>
</evidence>
<dbReference type="InterPro" id="IPR035956">
    <property type="entry name" value="RimP_N_sf"/>
</dbReference>
<dbReference type="Gene3D" id="2.30.30.180">
    <property type="entry name" value="Ribosome maturation factor RimP, C-terminal domain"/>
    <property type="match status" value="1"/>
</dbReference>
<gene>
    <name evidence="3 7" type="primary">rimP</name>
    <name evidence="7" type="ORF">PsB1_1167</name>
</gene>
<dbReference type="InterPro" id="IPR028998">
    <property type="entry name" value="RimP_C"/>
</dbReference>
<dbReference type="InterPro" id="IPR003728">
    <property type="entry name" value="Ribosome_maturation_RimP"/>
</dbReference>
<dbReference type="RefSeq" id="WP_284359729.1">
    <property type="nucleotide sequence ID" value="NZ_BPFZ01000006.1"/>
</dbReference>
<name>A0ABQ4PVJ0_9PROT</name>
<dbReference type="SUPFAM" id="SSF75420">
    <property type="entry name" value="YhbC-like, N-terminal domain"/>
    <property type="match status" value="1"/>
</dbReference>
<evidence type="ECO:0000259" key="6">
    <source>
        <dbReference type="Pfam" id="PF17384"/>
    </source>
</evidence>
<dbReference type="CDD" id="cd01734">
    <property type="entry name" value="YlxS_C"/>
    <property type="match status" value="1"/>
</dbReference>
<dbReference type="Gene3D" id="3.30.300.70">
    <property type="entry name" value="RimP-like superfamily, N-terminal"/>
    <property type="match status" value="1"/>
</dbReference>
<comment type="caution">
    <text evidence="7">The sequence shown here is derived from an EMBL/GenBank/DDBJ whole genome shotgun (WGS) entry which is preliminary data.</text>
</comment>
<dbReference type="InterPro" id="IPR028989">
    <property type="entry name" value="RimP_N"/>
</dbReference>
<accession>A0ABQ4PVJ0</accession>
<feature type="domain" description="Ribosome maturation factor RimP C-terminal" evidence="6">
    <location>
        <begin position="93"/>
        <end position="155"/>
    </location>
</feature>
<reference evidence="7" key="2">
    <citation type="journal article" date="2023" name="ISME Commun">
        <title>Characterization of a bloom-associated alphaproteobacterial lineage, 'Candidatus Phycosocius': insights into freshwater algal-bacterial interactions.</title>
        <authorList>
            <person name="Tanabe Y."/>
            <person name="Yamaguchi H."/>
            <person name="Yoshida M."/>
            <person name="Kai A."/>
            <person name="Okazaki Y."/>
        </authorList>
    </citation>
    <scope>NUCLEOTIDE SEQUENCE</scope>
    <source>
        <strain evidence="7">BOTRYCO-1</strain>
    </source>
</reference>
<comment type="subcellular location">
    <subcellularLocation>
        <location evidence="3">Cytoplasm</location>
    </subcellularLocation>
</comment>
<evidence type="ECO:0000256" key="4">
    <source>
        <dbReference type="SAM" id="Coils"/>
    </source>
</evidence>
<dbReference type="Pfam" id="PF02576">
    <property type="entry name" value="RimP_N"/>
    <property type="match status" value="1"/>
</dbReference>
<evidence type="ECO:0000256" key="1">
    <source>
        <dbReference type="ARBA" id="ARBA00022490"/>
    </source>
</evidence>
<dbReference type="EMBL" id="BPFZ01000006">
    <property type="protein sequence ID" value="GIU67013.1"/>
    <property type="molecule type" value="Genomic_DNA"/>
</dbReference>
<evidence type="ECO:0000259" key="5">
    <source>
        <dbReference type="Pfam" id="PF02576"/>
    </source>
</evidence>
<dbReference type="NCBIfam" id="NF000932">
    <property type="entry name" value="PRK00092.2-5"/>
    <property type="match status" value="1"/>
</dbReference>
<dbReference type="HAMAP" id="MF_01077">
    <property type="entry name" value="RimP"/>
    <property type="match status" value="1"/>
</dbReference>
<comment type="similarity">
    <text evidence="3">Belongs to the RimP family.</text>
</comment>
<keyword evidence="8" id="KW-1185">Reference proteome</keyword>
<sequence>MRTTSPHEDKLLALIEPAAHDLGYEIVRIRLMGARRKTFQIMAERPDGRMSSRDCEKLSRGLSPLLDAEDPIDGEYTLEVSSPGIDRPLTRFLDFERWVGWEAKLELDRDIDGRKRFSGELAGIEDANVCINLEGEEDTALIPFDWIASARLVLTDDLIRESLSRRGADERELEQLEKALDDDQVEFVSLNALPDVDPDQPYPDQT</sequence>
<dbReference type="PANTHER" id="PTHR33867:SF1">
    <property type="entry name" value="RIBOSOME MATURATION FACTOR RIMP"/>
    <property type="match status" value="1"/>
</dbReference>
<keyword evidence="4" id="KW-0175">Coiled coil</keyword>
<dbReference type="Proteomes" id="UP001161064">
    <property type="component" value="Unassembled WGS sequence"/>
</dbReference>
<comment type="function">
    <text evidence="3">Required for maturation of 30S ribosomal subunits.</text>
</comment>
<protein>
    <recommendedName>
        <fullName evidence="3">Ribosome maturation factor RimP</fullName>
    </recommendedName>
</protein>
<proteinExistence type="inferred from homology"/>
<reference evidence="7" key="1">
    <citation type="submission" date="2021-05" db="EMBL/GenBank/DDBJ databases">
        <authorList>
            <person name="Tanabe Y."/>
        </authorList>
    </citation>
    <scope>NUCLEOTIDE SEQUENCE</scope>
    <source>
        <strain evidence="7">BOTRYCO-1</strain>
    </source>
</reference>
<evidence type="ECO:0000256" key="3">
    <source>
        <dbReference type="HAMAP-Rule" id="MF_01077"/>
    </source>
</evidence>
<organism evidence="7 8">
    <name type="scientific">Candidatus Phycosocius spiralis</name>
    <dbReference type="NCBI Taxonomy" id="2815099"/>
    <lineage>
        <taxon>Bacteria</taxon>
        <taxon>Pseudomonadati</taxon>
        <taxon>Pseudomonadota</taxon>
        <taxon>Alphaproteobacteria</taxon>
        <taxon>Caulobacterales</taxon>
        <taxon>Caulobacterales incertae sedis</taxon>
        <taxon>Candidatus Phycosocius</taxon>
    </lineage>
</organism>
<feature type="domain" description="Ribosome maturation factor RimP N-terminal" evidence="5">
    <location>
        <begin position="14"/>
        <end position="86"/>
    </location>
</feature>
<dbReference type="SUPFAM" id="SSF74942">
    <property type="entry name" value="YhbC-like, C-terminal domain"/>
    <property type="match status" value="1"/>
</dbReference>
<dbReference type="InterPro" id="IPR036847">
    <property type="entry name" value="RimP_C_sf"/>
</dbReference>
<keyword evidence="1 3" id="KW-0963">Cytoplasm</keyword>
<feature type="coiled-coil region" evidence="4">
    <location>
        <begin position="159"/>
        <end position="193"/>
    </location>
</feature>
<dbReference type="Pfam" id="PF17384">
    <property type="entry name" value="DUF150_C"/>
    <property type="match status" value="1"/>
</dbReference>
<evidence type="ECO:0000256" key="2">
    <source>
        <dbReference type="ARBA" id="ARBA00022517"/>
    </source>
</evidence>
<dbReference type="PANTHER" id="PTHR33867">
    <property type="entry name" value="RIBOSOME MATURATION FACTOR RIMP"/>
    <property type="match status" value="1"/>
</dbReference>